<dbReference type="OrthoDB" id="10013801at2"/>
<keyword evidence="1" id="KW-0175">Coiled coil</keyword>
<proteinExistence type="predicted"/>
<name>A0A1B8RLX2_9CLOT</name>
<evidence type="ECO:0000256" key="2">
    <source>
        <dbReference type="SAM" id="Phobius"/>
    </source>
</evidence>
<gene>
    <name evidence="3" type="ORF">CP373A1_13760</name>
</gene>
<accession>A0A1B8RLX2</accession>
<sequence length="187" mass="20719">MSRELNLVPQVNSNTKGTVKSSKTILLILLLIVAFIGGSFGYVIGKEYLLNKKAEELKNELALSNKKLKEKEELDQQIAATKQQITKAEQLKLLMDIDTDELIKELYKLVEIDGIKITNINYKGGVSSSVEINGNSGDKSAIQKMWANLRENEKFADSHVNSWSGEGEIKFSVSVKTKGGSANEKQN</sequence>
<dbReference type="EMBL" id="MAPZ01000026">
    <property type="protein sequence ID" value="OBY09731.1"/>
    <property type="molecule type" value="Genomic_DNA"/>
</dbReference>
<feature type="coiled-coil region" evidence="1">
    <location>
        <begin position="51"/>
        <end position="91"/>
    </location>
</feature>
<reference evidence="3 4" key="1">
    <citation type="submission" date="2016-06" db="EMBL/GenBank/DDBJ databases">
        <authorList>
            <person name="Kjaerup R.B."/>
            <person name="Dalgaard T.S."/>
            <person name="Juul-Madsen H.R."/>
        </authorList>
    </citation>
    <scope>NUCLEOTIDE SEQUENCE [LARGE SCALE GENOMIC DNA]</scope>
    <source>
        <strain evidence="3 4">373-A1</strain>
    </source>
</reference>
<organism evidence="3 4">
    <name type="scientific">Clostridium paraputrificum</name>
    <dbReference type="NCBI Taxonomy" id="29363"/>
    <lineage>
        <taxon>Bacteria</taxon>
        <taxon>Bacillati</taxon>
        <taxon>Bacillota</taxon>
        <taxon>Clostridia</taxon>
        <taxon>Eubacteriales</taxon>
        <taxon>Clostridiaceae</taxon>
        <taxon>Clostridium</taxon>
    </lineage>
</organism>
<evidence type="ECO:0000256" key="1">
    <source>
        <dbReference type="SAM" id="Coils"/>
    </source>
</evidence>
<evidence type="ECO:0000313" key="4">
    <source>
        <dbReference type="Proteomes" id="UP000092714"/>
    </source>
</evidence>
<keyword evidence="2" id="KW-1133">Transmembrane helix</keyword>
<feature type="transmembrane region" description="Helical" evidence="2">
    <location>
        <begin position="25"/>
        <end position="44"/>
    </location>
</feature>
<comment type="caution">
    <text evidence="3">The sequence shown here is derived from an EMBL/GenBank/DDBJ whole genome shotgun (WGS) entry which is preliminary data.</text>
</comment>
<keyword evidence="2" id="KW-0472">Membrane</keyword>
<dbReference type="AlphaFoldDB" id="A0A1B8RLX2"/>
<keyword evidence="4" id="KW-1185">Reference proteome</keyword>
<evidence type="ECO:0000313" key="3">
    <source>
        <dbReference type="EMBL" id="OBY09731.1"/>
    </source>
</evidence>
<evidence type="ECO:0008006" key="5">
    <source>
        <dbReference type="Google" id="ProtNLM"/>
    </source>
</evidence>
<dbReference type="RefSeq" id="WP_049177440.1">
    <property type="nucleotide sequence ID" value="NZ_CABJAZ010000008.1"/>
</dbReference>
<dbReference type="Proteomes" id="UP000092714">
    <property type="component" value="Unassembled WGS sequence"/>
</dbReference>
<protein>
    <recommendedName>
        <fullName evidence="5">Fimbrial assembly protein (PilN)</fullName>
    </recommendedName>
</protein>
<keyword evidence="2" id="KW-0812">Transmembrane</keyword>